<dbReference type="InterPro" id="IPR056470">
    <property type="entry name" value="BesD/HalB-like"/>
</dbReference>
<dbReference type="GO" id="GO:0046872">
    <property type="term" value="F:metal ion binding"/>
    <property type="evidence" value="ECO:0007669"/>
    <property type="project" value="UniProtKB-KW"/>
</dbReference>
<dbReference type="OrthoDB" id="424053at2759"/>
<evidence type="ECO:0000313" key="4">
    <source>
        <dbReference type="EMBL" id="CAB9517772.1"/>
    </source>
</evidence>
<keyword evidence="2" id="KW-0732">Signal</keyword>
<dbReference type="Pfam" id="PF23169">
    <property type="entry name" value="HalD"/>
    <property type="match status" value="1"/>
</dbReference>
<protein>
    <recommendedName>
        <fullName evidence="3">Fe2OG dioxygenase domain-containing protein</fullName>
    </recommendedName>
</protein>
<comment type="caution">
    <text evidence="4">The sequence shown here is derived from an EMBL/GenBank/DDBJ whole genome shotgun (WGS) entry which is preliminary data.</text>
</comment>
<evidence type="ECO:0000259" key="3">
    <source>
        <dbReference type="PROSITE" id="PS51471"/>
    </source>
</evidence>
<feature type="signal peptide" evidence="2">
    <location>
        <begin position="1"/>
        <end position="20"/>
    </location>
</feature>
<feature type="chain" id="PRO_5040383296" description="Fe2OG dioxygenase domain-containing protein" evidence="2">
    <location>
        <begin position="21"/>
        <end position="346"/>
    </location>
</feature>
<organism evidence="4 5">
    <name type="scientific">Seminavis robusta</name>
    <dbReference type="NCBI Taxonomy" id="568900"/>
    <lineage>
        <taxon>Eukaryota</taxon>
        <taxon>Sar</taxon>
        <taxon>Stramenopiles</taxon>
        <taxon>Ochrophyta</taxon>
        <taxon>Bacillariophyta</taxon>
        <taxon>Bacillariophyceae</taxon>
        <taxon>Bacillariophycidae</taxon>
        <taxon>Naviculales</taxon>
        <taxon>Naviculaceae</taxon>
        <taxon>Seminavis</taxon>
    </lineage>
</organism>
<name>A0A9N8EAY1_9STRA</name>
<dbReference type="AlphaFoldDB" id="A0A9N8EAY1"/>
<dbReference type="EMBL" id="CAICTM010000879">
    <property type="protein sequence ID" value="CAB9517772.1"/>
    <property type="molecule type" value="Genomic_DNA"/>
</dbReference>
<keyword evidence="1" id="KW-0560">Oxidoreductase</keyword>
<feature type="domain" description="Fe2OG dioxygenase" evidence="3">
    <location>
        <begin position="214"/>
        <end position="331"/>
    </location>
</feature>
<accession>A0A9N8EAY1</accession>
<dbReference type="GO" id="GO:0016491">
    <property type="term" value="F:oxidoreductase activity"/>
    <property type="evidence" value="ECO:0007669"/>
    <property type="project" value="UniProtKB-KW"/>
</dbReference>
<evidence type="ECO:0000256" key="1">
    <source>
        <dbReference type="RuleBase" id="RU003682"/>
    </source>
</evidence>
<dbReference type="Gene3D" id="2.60.120.620">
    <property type="entry name" value="q2cbj1_9rhob like domain"/>
    <property type="match status" value="1"/>
</dbReference>
<reference evidence="4" key="1">
    <citation type="submission" date="2020-06" db="EMBL/GenBank/DDBJ databases">
        <authorList>
            <consortium name="Plant Systems Biology data submission"/>
        </authorList>
    </citation>
    <scope>NUCLEOTIDE SEQUENCE</scope>
    <source>
        <strain evidence="4">D6</strain>
    </source>
</reference>
<dbReference type="SUPFAM" id="SSF51197">
    <property type="entry name" value="Clavaminate synthase-like"/>
    <property type="match status" value="1"/>
</dbReference>
<keyword evidence="5" id="KW-1185">Reference proteome</keyword>
<keyword evidence="1" id="KW-0408">Iron</keyword>
<evidence type="ECO:0000313" key="5">
    <source>
        <dbReference type="Proteomes" id="UP001153069"/>
    </source>
</evidence>
<keyword evidence="1" id="KW-0479">Metal-binding</keyword>
<proteinExistence type="inferred from homology"/>
<comment type="similarity">
    <text evidence="1">Belongs to the iron/ascorbate-dependent oxidoreductase family.</text>
</comment>
<evidence type="ECO:0000256" key="2">
    <source>
        <dbReference type="SAM" id="SignalP"/>
    </source>
</evidence>
<gene>
    <name evidence="4" type="ORF">SEMRO_880_G214960.1</name>
</gene>
<dbReference type="Proteomes" id="UP001153069">
    <property type="component" value="Unassembled WGS sequence"/>
</dbReference>
<dbReference type="PROSITE" id="PS51471">
    <property type="entry name" value="FE2OG_OXY"/>
    <property type="match status" value="1"/>
</dbReference>
<dbReference type="InterPro" id="IPR005123">
    <property type="entry name" value="Oxoglu/Fe-dep_dioxygenase_dom"/>
</dbReference>
<sequence length="346" mass="38946">MAPLVLPLAILLALQPCCVAGFGLTNLLPSNNDQRKKRLRFLATRSNEESSSSVASTFEEIARGGQAELLLSHSSVSSYFEPESRKGKLLRLANQCRHSYLTTGIAHIPQFVRLDLVDKMVEEAINLQQREECFYSTEDHTVYQEPNDSSFAQDHPRNALQRSSKWIIDFDRIDQGSSPLAILYKSPELKAFVSYVVRSDSEIKDDALYTSGCPYNAAYYNLYEPNDGLGWHFDKSQFGVNLELQPGELGGDFELCWNTREDDSAWCFDKVQNVLDVSDDAHSPVAQRIQDPPVGPGSLVFFAGARNLHRVTPVVSQKPRINAIMTFETQPNQRPNAYSLKKFFGR</sequence>